<keyword evidence="2" id="KW-1185">Reference proteome</keyword>
<proteinExistence type="predicted"/>
<protein>
    <submittedName>
        <fullName evidence="1">Uncharacterized protein</fullName>
    </submittedName>
</protein>
<organism evidence="1 2">
    <name type="scientific">Vibrio hangzhouensis</name>
    <dbReference type="NCBI Taxonomy" id="462991"/>
    <lineage>
        <taxon>Bacteria</taxon>
        <taxon>Pseudomonadati</taxon>
        <taxon>Pseudomonadota</taxon>
        <taxon>Gammaproteobacteria</taxon>
        <taxon>Vibrionales</taxon>
        <taxon>Vibrionaceae</taxon>
        <taxon>Vibrio</taxon>
    </lineage>
</organism>
<name>A0A1H5W365_9VIBR</name>
<evidence type="ECO:0000313" key="1">
    <source>
        <dbReference type="EMBL" id="SEF93591.1"/>
    </source>
</evidence>
<dbReference type="Proteomes" id="UP000236721">
    <property type="component" value="Unassembled WGS sequence"/>
</dbReference>
<dbReference type="AlphaFoldDB" id="A0A1H5W365"/>
<sequence>MKYLRFILPLLLLVFVFGKDFYSNYKAEQRHQQLKSVFHELLFDGDHRTNVRSVVLTNEVVSVVVNIQNTIVTDEVKSKFSANAHNQMPEKVCSSIGLRQMMQNGTPVSIDVKANSNVSITNVRVTWEDCT</sequence>
<gene>
    <name evidence="1" type="ORF">SAMN04488244_105107</name>
</gene>
<dbReference type="EMBL" id="FNVG01000005">
    <property type="protein sequence ID" value="SEF93591.1"/>
    <property type="molecule type" value="Genomic_DNA"/>
</dbReference>
<accession>A0A1H5W365</accession>
<evidence type="ECO:0000313" key="2">
    <source>
        <dbReference type="Proteomes" id="UP000236721"/>
    </source>
</evidence>
<reference evidence="2" key="1">
    <citation type="submission" date="2016-10" db="EMBL/GenBank/DDBJ databases">
        <authorList>
            <person name="Varghese N."/>
            <person name="Submissions S."/>
        </authorList>
    </citation>
    <scope>NUCLEOTIDE SEQUENCE [LARGE SCALE GENOMIC DNA]</scope>
    <source>
        <strain evidence="2">CGMCC 1.7062</strain>
    </source>
</reference>